<dbReference type="GO" id="GO:0016787">
    <property type="term" value="F:hydrolase activity"/>
    <property type="evidence" value="ECO:0007669"/>
    <property type="project" value="UniProtKB-KW"/>
</dbReference>
<evidence type="ECO:0000256" key="2">
    <source>
        <dbReference type="ARBA" id="ARBA00022801"/>
    </source>
</evidence>
<dbReference type="RefSeq" id="WP_024371902.1">
    <property type="nucleotide sequence ID" value="NZ_UGGP01000001.1"/>
</dbReference>
<dbReference type="Gene3D" id="6.10.250.1120">
    <property type="match status" value="1"/>
</dbReference>
<dbReference type="InterPro" id="IPR015797">
    <property type="entry name" value="NUDIX_hydrolase-like_dom_sf"/>
</dbReference>
<dbReference type="Gene3D" id="3.90.79.10">
    <property type="entry name" value="Nucleoside Triphosphate Pyrophosphohydrolase"/>
    <property type="match status" value="1"/>
</dbReference>
<proteinExistence type="predicted"/>
<keyword evidence="2 4" id="KW-0378">Hydrolase</keyword>
<reference evidence="4 5" key="1">
    <citation type="submission" date="2018-06" db="EMBL/GenBank/DDBJ databases">
        <authorList>
            <consortium name="Pathogen Informatics"/>
            <person name="Doyle S."/>
        </authorList>
    </citation>
    <scope>NUCLEOTIDE SEQUENCE [LARGE SCALE GENOMIC DNA]</scope>
    <source>
        <strain evidence="4 5">NCTC13163</strain>
    </source>
</reference>
<evidence type="ECO:0000259" key="3">
    <source>
        <dbReference type="PROSITE" id="PS51462"/>
    </source>
</evidence>
<dbReference type="PROSITE" id="PS51462">
    <property type="entry name" value="NUDIX"/>
    <property type="match status" value="1"/>
</dbReference>
<feature type="domain" description="Nudix hydrolase" evidence="3">
    <location>
        <begin position="64"/>
        <end position="190"/>
    </location>
</feature>
<dbReference type="InterPro" id="IPR059176">
    <property type="entry name" value="UDP-X_N"/>
</dbReference>
<accession>A0A377FTH8</accession>
<evidence type="ECO:0000313" key="4">
    <source>
        <dbReference type="EMBL" id="STO08131.1"/>
    </source>
</evidence>
<dbReference type="Pfam" id="PF12535">
    <property type="entry name" value="Nudix_N"/>
    <property type="match status" value="1"/>
</dbReference>
<evidence type="ECO:0000256" key="1">
    <source>
        <dbReference type="ARBA" id="ARBA00001946"/>
    </source>
</evidence>
<dbReference type="OrthoDB" id="9804442at2"/>
<dbReference type="SUPFAM" id="SSF55811">
    <property type="entry name" value="Nudix"/>
    <property type="match status" value="1"/>
</dbReference>
<dbReference type="Proteomes" id="UP000254060">
    <property type="component" value="Unassembled WGS sequence"/>
</dbReference>
<dbReference type="CDD" id="cd04672">
    <property type="entry name" value="NUDIX_CDP-Chase_like"/>
    <property type="match status" value="1"/>
</dbReference>
<dbReference type="EMBL" id="UGGP01000001">
    <property type="protein sequence ID" value="STO08131.1"/>
    <property type="molecule type" value="Genomic_DNA"/>
</dbReference>
<name>A0A377FTH8_9BACL</name>
<gene>
    <name evidence="4" type="ORF">NCTC13163_01500</name>
</gene>
<dbReference type="STRING" id="1397694.GCA_000702585_01997"/>
<sequence>MSEWLSWAKRLHALSQAGLTFTKDEFDRERYLELQQIATEMFERQSNLALQEITELTHVDGYPTPKLDVRGVVFQEDRLLLVKERSDGRWTLPGGFCEVGLSPAENIVKEIEEEAGFDVVPIRLVALFDMHHHPHPPLSQHYYKLFIECEVIGGEAQASQETSDVGFFTRDDLPPLSLARNTLEQLHMCFEARWQDDWVTVFD</sequence>
<dbReference type="InterPro" id="IPR000086">
    <property type="entry name" value="NUDIX_hydrolase_dom"/>
</dbReference>
<evidence type="ECO:0000313" key="5">
    <source>
        <dbReference type="Proteomes" id="UP000254060"/>
    </source>
</evidence>
<dbReference type="PANTHER" id="PTHR43046">
    <property type="entry name" value="GDP-MANNOSE MANNOSYL HYDROLASE"/>
    <property type="match status" value="1"/>
</dbReference>
<protein>
    <submittedName>
        <fullName evidence="4">Hydrolase of X-linked nucleoside diphosphate N terminal</fullName>
    </submittedName>
</protein>
<comment type="cofactor">
    <cofactor evidence="1">
        <name>Mg(2+)</name>
        <dbReference type="ChEBI" id="CHEBI:18420"/>
    </cofactor>
</comment>
<dbReference type="AlphaFoldDB" id="A0A377FTH8"/>
<organism evidence="4 5">
    <name type="scientific">Exiguobacterium aurantiacum</name>
    <dbReference type="NCBI Taxonomy" id="33987"/>
    <lineage>
        <taxon>Bacteria</taxon>
        <taxon>Bacillati</taxon>
        <taxon>Bacillota</taxon>
        <taxon>Bacilli</taxon>
        <taxon>Bacillales</taxon>
        <taxon>Bacillales Family XII. Incertae Sedis</taxon>
        <taxon>Exiguobacterium</taxon>
    </lineage>
</organism>
<dbReference type="PANTHER" id="PTHR43046:SF16">
    <property type="entry name" value="ADP-RIBOSE PYROPHOSPHATASE YJHB-RELATED"/>
    <property type="match status" value="1"/>
</dbReference>
<dbReference type="Pfam" id="PF00293">
    <property type="entry name" value="NUDIX"/>
    <property type="match status" value="1"/>
</dbReference>